<comment type="caution">
    <text evidence="1">The sequence shown here is derived from an EMBL/GenBank/DDBJ whole genome shotgun (WGS) entry which is preliminary data.</text>
</comment>
<proteinExistence type="predicted"/>
<reference evidence="1 2" key="1">
    <citation type="journal article" date="2012" name="J. Bacteriol.">
        <title>Genome sequence of proteorhodopsin-containing sea ice bacterium Glaciecola punicea ACAM 611T.</title>
        <authorList>
            <person name="Qin Q.-L."/>
            <person name="Xie B.-B."/>
            <person name="Shu Y.-L."/>
            <person name="Rong J.-C."/>
            <person name="Zhao D.-L."/>
            <person name="Zhang X.-Y."/>
            <person name="Chen X.-L."/>
            <person name="Zhou B.-C."/>
            <person name="Zhanga Y.-Z."/>
        </authorList>
    </citation>
    <scope>NUCLEOTIDE SEQUENCE [LARGE SCALE GENOMIC DNA]</scope>
    <source>
        <strain evidence="1 2">ACAM 611</strain>
    </source>
</reference>
<dbReference type="Proteomes" id="UP000053586">
    <property type="component" value="Unassembled WGS sequence"/>
</dbReference>
<gene>
    <name evidence="1" type="ORF">GPUN_1652</name>
</gene>
<name>H5TBU2_9ALTE</name>
<reference evidence="1 2" key="2">
    <citation type="journal article" date="2017" name="Antonie Van Leeuwenhoek">
        <title>Rhizobium rhizosphaerae sp. nov., a novel species isolated from rice rhizosphere.</title>
        <authorList>
            <person name="Zhao J.J."/>
            <person name="Zhang J."/>
            <person name="Zhang R.J."/>
            <person name="Zhang C.W."/>
            <person name="Yin H.Q."/>
            <person name="Zhang X.X."/>
        </authorList>
    </citation>
    <scope>NUCLEOTIDE SEQUENCE [LARGE SCALE GENOMIC DNA]</scope>
    <source>
        <strain evidence="1 2">ACAM 611</strain>
    </source>
</reference>
<evidence type="ECO:0000313" key="1">
    <source>
        <dbReference type="EMBL" id="GAB55769.1"/>
    </source>
</evidence>
<organism evidence="1 2">
    <name type="scientific">Glaciecola punicea ACAM 611</name>
    <dbReference type="NCBI Taxonomy" id="1121923"/>
    <lineage>
        <taxon>Bacteria</taxon>
        <taxon>Pseudomonadati</taxon>
        <taxon>Pseudomonadota</taxon>
        <taxon>Gammaproteobacteria</taxon>
        <taxon>Alteromonadales</taxon>
        <taxon>Alteromonadaceae</taxon>
        <taxon>Glaciecola</taxon>
    </lineage>
</organism>
<sequence length="38" mass="4359">MAARFSNPQYNEVITIFSDQNALEKMLVNHFIDLFVAA</sequence>
<keyword evidence="2" id="KW-1185">Reference proteome</keyword>
<evidence type="ECO:0000313" key="2">
    <source>
        <dbReference type="Proteomes" id="UP000053586"/>
    </source>
</evidence>
<dbReference type="AlphaFoldDB" id="H5TBU2"/>
<protein>
    <submittedName>
        <fullName evidence="1">Uncharacterized protein</fullName>
    </submittedName>
</protein>
<dbReference type="EMBL" id="BAET01000014">
    <property type="protein sequence ID" value="GAB55769.1"/>
    <property type="molecule type" value="Genomic_DNA"/>
</dbReference>
<accession>H5TBU2</accession>